<gene>
    <name evidence="2" type="ORF">J1C48_12950</name>
</gene>
<accession>A0A939G0B7</accession>
<evidence type="ECO:0000256" key="1">
    <source>
        <dbReference type="SAM" id="SignalP"/>
    </source>
</evidence>
<organism evidence="2 3">
    <name type="scientific">Jiella flava</name>
    <dbReference type="NCBI Taxonomy" id="2816857"/>
    <lineage>
        <taxon>Bacteria</taxon>
        <taxon>Pseudomonadati</taxon>
        <taxon>Pseudomonadota</taxon>
        <taxon>Alphaproteobacteria</taxon>
        <taxon>Hyphomicrobiales</taxon>
        <taxon>Aurantimonadaceae</taxon>
        <taxon>Jiella</taxon>
    </lineage>
</organism>
<dbReference type="EMBL" id="JAFMPP010000011">
    <property type="protein sequence ID" value="MBO0663490.1"/>
    <property type="molecule type" value="Genomic_DNA"/>
</dbReference>
<feature type="chain" id="PRO_5036721967" evidence="1">
    <location>
        <begin position="36"/>
        <end position="207"/>
    </location>
</feature>
<name>A0A939G0B7_9HYPH</name>
<evidence type="ECO:0000313" key="2">
    <source>
        <dbReference type="EMBL" id="MBO0663490.1"/>
    </source>
</evidence>
<reference evidence="2" key="1">
    <citation type="submission" date="2021-03" db="EMBL/GenBank/DDBJ databases">
        <title>Whole genome sequence of Jiella sp. CQZ9-1.</title>
        <authorList>
            <person name="Tuo L."/>
        </authorList>
    </citation>
    <scope>NUCLEOTIDE SEQUENCE</scope>
    <source>
        <strain evidence="2">CQZ9-1</strain>
    </source>
</reference>
<comment type="caution">
    <text evidence="2">The sequence shown here is derived from an EMBL/GenBank/DDBJ whole genome shotgun (WGS) entry which is preliminary data.</text>
</comment>
<sequence>MTLNAKPMAAACLRLSLSLPLAATFAACVAGSAGAAQVTLPITTPPKDATPDIAQYLEICSAGMKNVPEAGKIAMAKGWKIPKADQSGMAGGAAASGMFTATKGDGSFVTITRVPFPHVTATSCQMVLSKKPQDFDPAVMTQIDGVVGGAPMPGLAGNKASLWSFVDDTGQVVTMTAIPAGGTRFVLTMGRAELTKLGKDAGAKPAG</sequence>
<dbReference type="PROSITE" id="PS51257">
    <property type="entry name" value="PROKAR_LIPOPROTEIN"/>
    <property type="match status" value="1"/>
</dbReference>
<evidence type="ECO:0000313" key="3">
    <source>
        <dbReference type="Proteomes" id="UP000664122"/>
    </source>
</evidence>
<proteinExistence type="predicted"/>
<dbReference type="AlphaFoldDB" id="A0A939G0B7"/>
<keyword evidence="1" id="KW-0732">Signal</keyword>
<dbReference type="Proteomes" id="UP000664122">
    <property type="component" value="Unassembled WGS sequence"/>
</dbReference>
<protein>
    <submittedName>
        <fullName evidence="2">Uncharacterized protein</fullName>
    </submittedName>
</protein>
<dbReference type="RefSeq" id="WP_207258281.1">
    <property type="nucleotide sequence ID" value="NZ_JAFMPP010000011.1"/>
</dbReference>
<feature type="signal peptide" evidence="1">
    <location>
        <begin position="1"/>
        <end position="35"/>
    </location>
</feature>
<keyword evidence="3" id="KW-1185">Reference proteome</keyword>